<dbReference type="AlphaFoldDB" id="A0A919MP64"/>
<dbReference type="PANTHER" id="PTHR43853:SF21">
    <property type="entry name" value="STEROID 3-KETOACYL-COA THIOLASE"/>
    <property type="match status" value="1"/>
</dbReference>
<dbReference type="CDD" id="cd00751">
    <property type="entry name" value="thiolase"/>
    <property type="match status" value="1"/>
</dbReference>
<dbReference type="GO" id="GO:0003988">
    <property type="term" value="F:acetyl-CoA C-acyltransferase activity"/>
    <property type="evidence" value="ECO:0007669"/>
    <property type="project" value="TreeGrafter"/>
</dbReference>
<dbReference type="InterPro" id="IPR020617">
    <property type="entry name" value="Thiolase_C"/>
</dbReference>
<dbReference type="InterPro" id="IPR016039">
    <property type="entry name" value="Thiolase-like"/>
</dbReference>
<comment type="caution">
    <text evidence="8">The sequence shown here is derived from an EMBL/GenBank/DDBJ whole genome shotgun (WGS) entry which is preliminary data.</text>
</comment>
<evidence type="ECO:0000313" key="8">
    <source>
        <dbReference type="EMBL" id="GIE52281.1"/>
    </source>
</evidence>
<keyword evidence="9" id="KW-1185">Reference proteome</keyword>
<evidence type="ECO:0000256" key="3">
    <source>
        <dbReference type="ARBA" id="ARBA00023315"/>
    </source>
</evidence>
<feature type="active site" description="Proton acceptor" evidence="4">
    <location>
        <position position="399"/>
    </location>
</feature>
<protein>
    <submittedName>
        <fullName evidence="8">Acetyl-CoA acetyltransferase</fullName>
    </submittedName>
</protein>
<keyword evidence="3 5" id="KW-0012">Acyltransferase</keyword>
<keyword evidence="2 5" id="KW-0808">Transferase</keyword>
<sequence length="414" mass="43527">MPEAVIVATARSPIGRAVKGSLKDLRPDDLAATIIDAALSKVPQLDRTLIEDLYLGCGLPGGEQGFNMARVVATLLGLDGLPGATVTRYCSSSLQTTRMAFHAIKAGEGDIFLSAGVETVSRFGRGNSDGLPPEAQALVGGGWENPKFAEARARTTEAAKNGGVWHDPREDGNLPDIYLGMGYTAENLAQAYDVSRQDMDEFGVRSQNLAEKAIANGFWQREITPVTTPDGKVVSTDDGPRPGVTMEAVSALKPVFRPDGRITAGNCCPLNDGAAAVVVMSDTKARELGITPLARIVSTGVTALSPEIMGLGPVEASRQALKRAGMTIDDVDLVEINEAFAAQVIPSYRELGIPLEKLNVNGGAIAVGHPFGMTGARITGTLLNSLDWHDKSIGLETMCVGGGQGMAMVLERLS</sequence>
<organism evidence="8 9">
    <name type="scientific">Actinoplanes nipponensis</name>
    <dbReference type="NCBI Taxonomy" id="135950"/>
    <lineage>
        <taxon>Bacteria</taxon>
        <taxon>Bacillati</taxon>
        <taxon>Actinomycetota</taxon>
        <taxon>Actinomycetes</taxon>
        <taxon>Micromonosporales</taxon>
        <taxon>Micromonosporaceae</taxon>
        <taxon>Actinoplanes</taxon>
    </lineage>
</organism>
<feature type="active site" description="Proton acceptor" evidence="4">
    <location>
        <position position="369"/>
    </location>
</feature>
<evidence type="ECO:0000256" key="4">
    <source>
        <dbReference type="PIRSR" id="PIRSR000429-1"/>
    </source>
</evidence>
<evidence type="ECO:0000256" key="2">
    <source>
        <dbReference type="ARBA" id="ARBA00022679"/>
    </source>
</evidence>
<dbReference type="PANTHER" id="PTHR43853">
    <property type="entry name" value="3-KETOACYL-COA THIOLASE, PEROXISOMAL"/>
    <property type="match status" value="1"/>
</dbReference>
<evidence type="ECO:0000256" key="1">
    <source>
        <dbReference type="ARBA" id="ARBA00010982"/>
    </source>
</evidence>
<feature type="active site" description="Acyl-thioester intermediate" evidence="4">
    <location>
        <position position="90"/>
    </location>
</feature>
<reference evidence="8" key="1">
    <citation type="submission" date="2021-01" db="EMBL/GenBank/DDBJ databases">
        <title>Whole genome shotgun sequence of Actinoplanes nipponensis NBRC 14063.</title>
        <authorList>
            <person name="Komaki H."/>
            <person name="Tamura T."/>
        </authorList>
    </citation>
    <scope>NUCLEOTIDE SEQUENCE</scope>
    <source>
        <strain evidence="8">NBRC 14063</strain>
    </source>
</reference>
<dbReference type="InterPro" id="IPR020613">
    <property type="entry name" value="Thiolase_CS"/>
</dbReference>
<dbReference type="NCBIfam" id="NF005890">
    <property type="entry name" value="PRK07851.1"/>
    <property type="match status" value="1"/>
</dbReference>
<gene>
    <name evidence="8" type="ORF">Ani05nite_58150</name>
</gene>
<dbReference type="PROSITE" id="PS00737">
    <property type="entry name" value="THIOLASE_2"/>
    <property type="match status" value="1"/>
</dbReference>
<dbReference type="RefSeq" id="WP_203773607.1">
    <property type="nucleotide sequence ID" value="NZ_BAAAYJ010000015.1"/>
</dbReference>
<feature type="domain" description="Thiolase C-terminal" evidence="7">
    <location>
        <begin position="291"/>
        <end position="412"/>
    </location>
</feature>
<dbReference type="Pfam" id="PF02803">
    <property type="entry name" value="Thiolase_C"/>
    <property type="match status" value="1"/>
</dbReference>
<evidence type="ECO:0000259" key="6">
    <source>
        <dbReference type="Pfam" id="PF00108"/>
    </source>
</evidence>
<accession>A0A919MP64</accession>
<dbReference type="FunFam" id="3.40.47.10:FF:000013">
    <property type="entry name" value="Acetyl-CoA acetyltransferase"/>
    <property type="match status" value="1"/>
</dbReference>
<dbReference type="GO" id="GO:0005737">
    <property type="term" value="C:cytoplasm"/>
    <property type="evidence" value="ECO:0007669"/>
    <property type="project" value="UniProtKB-ARBA"/>
</dbReference>
<evidence type="ECO:0000259" key="7">
    <source>
        <dbReference type="Pfam" id="PF02803"/>
    </source>
</evidence>
<dbReference type="PIRSF" id="PIRSF000429">
    <property type="entry name" value="Ac-CoA_Ac_transf"/>
    <property type="match status" value="1"/>
</dbReference>
<dbReference type="Pfam" id="PF00108">
    <property type="entry name" value="Thiolase_N"/>
    <property type="match status" value="1"/>
</dbReference>
<proteinExistence type="inferred from homology"/>
<dbReference type="GO" id="GO:0006635">
    <property type="term" value="P:fatty acid beta-oxidation"/>
    <property type="evidence" value="ECO:0007669"/>
    <property type="project" value="TreeGrafter"/>
</dbReference>
<comment type="similarity">
    <text evidence="1 5">Belongs to the thiolase-like superfamily. Thiolase family.</text>
</comment>
<dbReference type="EMBL" id="BOMQ01000066">
    <property type="protein sequence ID" value="GIE52281.1"/>
    <property type="molecule type" value="Genomic_DNA"/>
</dbReference>
<name>A0A919MP64_9ACTN</name>
<dbReference type="InterPro" id="IPR050215">
    <property type="entry name" value="Thiolase-like_sf_Thiolase"/>
</dbReference>
<dbReference type="GO" id="GO:0010124">
    <property type="term" value="P:phenylacetate catabolic process"/>
    <property type="evidence" value="ECO:0007669"/>
    <property type="project" value="TreeGrafter"/>
</dbReference>
<dbReference type="InterPro" id="IPR002155">
    <property type="entry name" value="Thiolase"/>
</dbReference>
<dbReference type="Proteomes" id="UP000647172">
    <property type="component" value="Unassembled WGS sequence"/>
</dbReference>
<evidence type="ECO:0000256" key="5">
    <source>
        <dbReference type="RuleBase" id="RU003557"/>
    </source>
</evidence>
<dbReference type="Gene3D" id="3.40.47.10">
    <property type="match status" value="1"/>
</dbReference>
<dbReference type="InterPro" id="IPR020616">
    <property type="entry name" value="Thiolase_N"/>
</dbReference>
<dbReference type="SUPFAM" id="SSF53901">
    <property type="entry name" value="Thiolase-like"/>
    <property type="match status" value="2"/>
</dbReference>
<dbReference type="NCBIfam" id="TIGR01930">
    <property type="entry name" value="AcCoA-C-Actrans"/>
    <property type="match status" value="1"/>
</dbReference>
<evidence type="ECO:0000313" key="9">
    <source>
        <dbReference type="Proteomes" id="UP000647172"/>
    </source>
</evidence>
<feature type="domain" description="Thiolase N-terminal" evidence="6">
    <location>
        <begin position="5"/>
        <end position="282"/>
    </location>
</feature>